<dbReference type="Proteomes" id="UP000001070">
    <property type="component" value="Unassembled WGS sequence"/>
</dbReference>
<sequence length="180" mass="21036">MGNSMKITTANPITWGRSVNKSSTTVATLKMAKLSKDQYGKWIYNPWSVAHGNQLKEGAVTKSSRKQERVKVAENPNKMYNPEAHLANVCTGTTIPYGKHKMVSWLDRHIYKHKHKKRVFYMDLRRDVYTKSNSEVCHNKTMTDWIEYQECSIRRNQRLESFVPKYPLDQRVREIASNKN</sequence>
<dbReference type="HOGENOM" id="CLU_128402_0_0_1"/>
<gene>
    <name evidence="1" type="primary">Dgri\GH14616</name>
    <name evidence="1" type="ORF">Dgri_GH14616</name>
</gene>
<dbReference type="OrthoDB" id="7882950at2759"/>
<dbReference type="KEGG" id="dgr:6558028"/>
<dbReference type="eggNOG" id="ENOG502T8AV">
    <property type="taxonomic scope" value="Eukaryota"/>
</dbReference>
<evidence type="ECO:0000313" key="1">
    <source>
        <dbReference type="EMBL" id="EDV97581.1"/>
    </source>
</evidence>
<name>B4IY38_DROGR</name>
<evidence type="ECO:0000313" key="2">
    <source>
        <dbReference type="Proteomes" id="UP000001070"/>
    </source>
</evidence>
<keyword evidence="2" id="KW-1185">Reference proteome</keyword>
<organism evidence="2">
    <name type="scientific">Drosophila grimshawi</name>
    <name type="common">Hawaiian fruit fly</name>
    <name type="synonym">Idiomyia grimshawi</name>
    <dbReference type="NCBI Taxonomy" id="7222"/>
    <lineage>
        <taxon>Eukaryota</taxon>
        <taxon>Metazoa</taxon>
        <taxon>Ecdysozoa</taxon>
        <taxon>Arthropoda</taxon>
        <taxon>Hexapoda</taxon>
        <taxon>Insecta</taxon>
        <taxon>Pterygota</taxon>
        <taxon>Neoptera</taxon>
        <taxon>Endopterygota</taxon>
        <taxon>Diptera</taxon>
        <taxon>Brachycera</taxon>
        <taxon>Muscomorpha</taxon>
        <taxon>Ephydroidea</taxon>
        <taxon>Drosophilidae</taxon>
        <taxon>Drosophila</taxon>
        <taxon>Hawaiian Drosophila</taxon>
    </lineage>
</organism>
<proteinExistence type="predicted"/>
<dbReference type="InParanoid" id="B4IY38"/>
<dbReference type="PhylomeDB" id="B4IY38"/>
<dbReference type="AlphaFoldDB" id="B4IY38"/>
<reference evidence="1 2" key="1">
    <citation type="journal article" date="2007" name="Nature">
        <title>Evolution of genes and genomes on the Drosophila phylogeny.</title>
        <authorList>
            <consortium name="Drosophila 12 Genomes Consortium"/>
            <person name="Clark A.G."/>
            <person name="Eisen M.B."/>
            <person name="Smith D.R."/>
            <person name="Bergman C.M."/>
            <person name="Oliver B."/>
            <person name="Markow T.A."/>
            <person name="Kaufman T.C."/>
            <person name="Kellis M."/>
            <person name="Gelbart W."/>
            <person name="Iyer V.N."/>
            <person name="Pollard D.A."/>
            <person name="Sackton T.B."/>
            <person name="Larracuente A.M."/>
            <person name="Singh N.D."/>
            <person name="Abad J.P."/>
            <person name="Abt D.N."/>
            <person name="Adryan B."/>
            <person name="Aguade M."/>
            <person name="Akashi H."/>
            <person name="Anderson W.W."/>
            <person name="Aquadro C.F."/>
            <person name="Ardell D.H."/>
            <person name="Arguello R."/>
            <person name="Artieri C.G."/>
            <person name="Barbash D.A."/>
            <person name="Barker D."/>
            <person name="Barsanti P."/>
            <person name="Batterham P."/>
            <person name="Batzoglou S."/>
            <person name="Begun D."/>
            <person name="Bhutkar A."/>
            <person name="Blanco E."/>
            <person name="Bosak S.A."/>
            <person name="Bradley R.K."/>
            <person name="Brand A.D."/>
            <person name="Brent M.R."/>
            <person name="Brooks A.N."/>
            <person name="Brown R.H."/>
            <person name="Butlin R.K."/>
            <person name="Caggese C."/>
            <person name="Calvi B.R."/>
            <person name="Bernardo de Carvalho A."/>
            <person name="Caspi A."/>
            <person name="Castrezana S."/>
            <person name="Celniker S.E."/>
            <person name="Chang J.L."/>
            <person name="Chapple C."/>
            <person name="Chatterji S."/>
            <person name="Chinwalla A."/>
            <person name="Civetta A."/>
            <person name="Clifton S.W."/>
            <person name="Comeron J.M."/>
            <person name="Costello J.C."/>
            <person name="Coyne J.A."/>
            <person name="Daub J."/>
            <person name="David R.G."/>
            <person name="Delcher A.L."/>
            <person name="Delehaunty K."/>
            <person name="Do C.B."/>
            <person name="Ebling H."/>
            <person name="Edwards K."/>
            <person name="Eickbush T."/>
            <person name="Evans J.D."/>
            <person name="Filipski A."/>
            <person name="Findeiss S."/>
            <person name="Freyhult E."/>
            <person name="Fulton L."/>
            <person name="Fulton R."/>
            <person name="Garcia A.C."/>
            <person name="Gardiner A."/>
            <person name="Garfield D.A."/>
            <person name="Garvin B.E."/>
            <person name="Gibson G."/>
            <person name="Gilbert D."/>
            <person name="Gnerre S."/>
            <person name="Godfrey J."/>
            <person name="Good R."/>
            <person name="Gotea V."/>
            <person name="Gravely B."/>
            <person name="Greenberg A.J."/>
            <person name="Griffiths-Jones S."/>
            <person name="Gross S."/>
            <person name="Guigo R."/>
            <person name="Gustafson E.A."/>
            <person name="Haerty W."/>
            <person name="Hahn M.W."/>
            <person name="Halligan D.L."/>
            <person name="Halpern A.L."/>
            <person name="Halter G.M."/>
            <person name="Han M.V."/>
            <person name="Heger A."/>
            <person name="Hillier L."/>
            <person name="Hinrichs A.S."/>
            <person name="Holmes I."/>
            <person name="Hoskins R.A."/>
            <person name="Hubisz M.J."/>
            <person name="Hultmark D."/>
            <person name="Huntley M.A."/>
            <person name="Jaffe D.B."/>
            <person name="Jagadeeshan S."/>
            <person name="Jeck W.R."/>
            <person name="Johnson J."/>
            <person name="Jones C.D."/>
            <person name="Jordan W.C."/>
            <person name="Karpen G.H."/>
            <person name="Kataoka E."/>
            <person name="Keightley P.D."/>
            <person name="Kheradpour P."/>
            <person name="Kirkness E.F."/>
            <person name="Koerich L.B."/>
            <person name="Kristiansen K."/>
            <person name="Kudrna D."/>
            <person name="Kulathinal R.J."/>
            <person name="Kumar S."/>
            <person name="Kwok R."/>
            <person name="Lander E."/>
            <person name="Langley C.H."/>
            <person name="Lapoint R."/>
            <person name="Lazzaro B.P."/>
            <person name="Lee S.J."/>
            <person name="Levesque L."/>
            <person name="Li R."/>
            <person name="Lin C.F."/>
            <person name="Lin M.F."/>
            <person name="Lindblad-Toh K."/>
            <person name="Llopart A."/>
            <person name="Long M."/>
            <person name="Low L."/>
            <person name="Lozovsky E."/>
            <person name="Lu J."/>
            <person name="Luo M."/>
            <person name="Machado C.A."/>
            <person name="Makalowski W."/>
            <person name="Marzo M."/>
            <person name="Matsuda M."/>
            <person name="Matzkin L."/>
            <person name="McAllister B."/>
            <person name="McBride C.S."/>
            <person name="McKernan B."/>
            <person name="McKernan K."/>
            <person name="Mendez-Lago M."/>
            <person name="Minx P."/>
            <person name="Mollenhauer M.U."/>
            <person name="Montooth K."/>
            <person name="Mount S.M."/>
            <person name="Mu X."/>
            <person name="Myers E."/>
            <person name="Negre B."/>
            <person name="Newfeld S."/>
            <person name="Nielsen R."/>
            <person name="Noor M.A."/>
            <person name="O'Grady P."/>
            <person name="Pachter L."/>
            <person name="Papaceit M."/>
            <person name="Parisi M.J."/>
            <person name="Parisi M."/>
            <person name="Parts L."/>
            <person name="Pedersen J.S."/>
            <person name="Pesole G."/>
            <person name="Phillippy A.M."/>
            <person name="Ponting C.P."/>
            <person name="Pop M."/>
            <person name="Porcelli D."/>
            <person name="Powell J.R."/>
            <person name="Prohaska S."/>
            <person name="Pruitt K."/>
            <person name="Puig M."/>
            <person name="Quesneville H."/>
            <person name="Ram K.R."/>
            <person name="Rand D."/>
            <person name="Rasmussen M.D."/>
            <person name="Reed L.K."/>
            <person name="Reenan R."/>
            <person name="Reily A."/>
            <person name="Remington K.A."/>
            <person name="Rieger T.T."/>
            <person name="Ritchie M.G."/>
            <person name="Robin C."/>
            <person name="Rogers Y.H."/>
            <person name="Rohde C."/>
            <person name="Rozas J."/>
            <person name="Rubenfield M.J."/>
            <person name="Ruiz A."/>
            <person name="Russo S."/>
            <person name="Salzberg S.L."/>
            <person name="Sanchez-Gracia A."/>
            <person name="Saranga D.J."/>
            <person name="Sato H."/>
            <person name="Schaeffer S.W."/>
            <person name="Schatz M.C."/>
            <person name="Schlenke T."/>
            <person name="Schwartz R."/>
            <person name="Segarra C."/>
            <person name="Singh R.S."/>
            <person name="Sirot L."/>
            <person name="Sirota M."/>
            <person name="Sisneros N.B."/>
            <person name="Smith C.D."/>
            <person name="Smith T.F."/>
            <person name="Spieth J."/>
            <person name="Stage D.E."/>
            <person name="Stark A."/>
            <person name="Stephan W."/>
            <person name="Strausberg R.L."/>
            <person name="Strempel S."/>
            <person name="Sturgill D."/>
            <person name="Sutton G."/>
            <person name="Sutton G.G."/>
            <person name="Tao W."/>
            <person name="Teichmann S."/>
            <person name="Tobari Y.N."/>
            <person name="Tomimura Y."/>
            <person name="Tsolas J.M."/>
            <person name="Valente V.L."/>
            <person name="Venter E."/>
            <person name="Venter J.C."/>
            <person name="Vicario S."/>
            <person name="Vieira F.G."/>
            <person name="Vilella A.J."/>
            <person name="Villasante A."/>
            <person name="Walenz B."/>
            <person name="Wang J."/>
            <person name="Wasserman M."/>
            <person name="Watts T."/>
            <person name="Wilson D."/>
            <person name="Wilson R.K."/>
            <person name="Wing R.A."/>
            <person name="Wolfner M.F."/>
            <person name="Wong A."/>
            <person name="Wong G.K."/>
            <person name="Wu C.I."/>
            <person name="Wu G."/>
            <person name="Yamamoto D."/>
            <person name="Yang H.P."/>
            <person name="Yang S.P."/>
            <person name="Yorke J.A."/>
            <person name="Yoshida K."/>
            <person name="Zdobnov E."/>
            <person name="Zhang P."/>
            <person name="Zhang Y."/>
            <person name="Zimin A.V."/>
            <person name="Baldwin J."/>
            <person name="Abdouelleil A."/>
            <person name="Abdulkadir J."/>
            <person name="Abebe A."/>
            <person name="Abera B."/>
            <person name="Abreu J."/>
            <person name="Acer S.C."/>
            <person name="Aftuck L."/>
            <person name="Alexander A."/>
            <person name="An P."/>
            <person name="Anderson E."/>
            <person name="Anderson S."/>
            <person name="Arachi H."/>
            <person name="Azer M."/>
            <person name="Bachantsang P."/>
            <person name="Barry A."/>
            <person name="Bayul T."/>
            <person name="Berlin A."/>
            <person name="Bessette D."/>
            <person name="Bloom T."/>
            <person name="Blye J."/>
            <person name="Boguslavskiy L."/>
            <person name="Bonnet C."/>
            <person name="Boukhgalter B."/>
            <person name="Bourzgui I."/>
            <person name="Brown A."/>
            <person name="Cahill P."/>
            <person name="Channer S."/>
            <person name="Cheshatsang Y."/>
            <person name="Chuda L."/>
            <person name="Citroen M."/>
            <person name="Collymore A."/>
            <person name="Cooke P."/>
            <person name="Costello M."/>
            <person name="D'Aco K."/>
            <person name="Daza R."/>
            <person name="De Haan G."/>
            <person name="DeGray S."/>
            <person name="DeMaso C."/>
            <person name="Dhargay N."/>
            <person name="Dooley K."/>
            <person name="Dooley E."/>
            <person name="Doricent M."/>
            <person name="Dorje P."/>
            <person name="Dorjee K."/>
            <person name="Dupes A."/>
            <person name="Elong R."/>
            <person name="Falk J."/>
            <person name="Farina A."/>
            <person name="Faro S."/>
            <person name="Ferguson D."/>
            <person name="Fisher S."/>
            <person name="Foley C.D."/>
            <person name="Franke A."/>
            <person name="Friedrich D."/>
            <person name="Gadbois L."/>
            <person name="Gearin G."/>
            <person name="Gearin C.R."/>
            <person name="Giannoukos G."/>
            <person name="Goode T."/>
            <person name="Graham J."/>
            <person name="Grandbois E."/>
            <person name="Grewal S."/>
            <person name="Gyaltsen K."/>
            <person name="Hafez N."/>
            <person name="Hagos B."/>
            <person name="Hall J."/>
            <person name="Henson C."/>
            <person name="Hollinger A."/>
            <person name="Honan T."/>
            <person name="Huard M.D."/>
            <person name="Hughes L."/>
            <person name="Hurhula B."/>
            <person name="Husby M.E."/>
            <person name="Kamat A."/>
            <person name="Kanga B."/>
            <person name="Kashin S."/>
            <person name="Khazanovich D."/>
            <person name="Kisner P."/>
            <person name="Lance K."/>
            <person name="Lara M."/>
            <person name="Lee W."/>
            <person name="Lennon N."/>
            <person name="Letendre F."/>
            <person name="LeVine R."/>
            <person name="Lipovsky A."/>
            <person name="Liu X."/>
            <person name="Liu J."/>
            <person name="Liu S."/>
            <person name="Lokyitsang T."/>
            <person name="Lokyitsang Y."/>
            <person name="Lubonja R."/>
            <person name="Lui A."/>
            <person name="MacDonald P."/>
            <person name="Magnisalis V."/>
            <person name="Maru K."/>
            <person name="Matthews C."/>
            <person name="McCusker W."/>
            <person name="McDonough S."/>
            <person name="Mehta T."/>
            <person name="Meldrim J."/>
            <person name="Meneus L."/>
            <person name="Mihai O."/>
            <person name="Mihalev A."/>
            <person name="Mihova T."/>
            <person name="Mittelman R."/>
            <person name="Mlenga V."/>
            <person name="Montmayeur A."/>
            <person name="Mulrain L."/>
            <person name="Navidi A."/>
            <person name="Naylor J."/>
            <person name="Negash T."/>
            <person name="Nguyen T."/>
            <person name="Nguyen N."/>
            <person name="Nicol R."/>
            <person name="Norbu C."/>
            <person name="Norbu N."/>
            <person name="Novod N."/>
            <person name="O'Neill B."/>
            <person name="Osman S."/>
            <person name="Markiewicz E."/>
            <person name="Oyono O.L."/>
            <person name="Patti C."/>
            <person name="Phunkhang P."/>
            <person name="Pierre F."/>
            <person name="Priest M."/>
            <person name="Raghuraman S."/>
            <person name="Rege F."/>
            <person name="Reyes R."/>
            <person name="Rise C."/>
            <person name="Rogov P."/>
            <person name="Ross K."/>
            <person name="Ryan E."/>
            <person name="Settipalli S."/>
            <person name="Shea T."/>
            <person name="Sherpa N."/>
            <person name="Shi L."/>
            <person name="Shih D."/>
            <person name="Sparrow T."/>
            <person name="Spaulding J."/>
            <person name="Stalker J."/>
            <person name="Stange-Thomann N."/>
            <person name="Stavropoulos S."/>
            <person name="Stone C."/>
            <person name="Strader C."/>
            <person name="Tesfaye S."/>
            <person name="Thomson T."/>
            <person name="Thoulutsang Y."/>
            <person name="Thoulutsang D."/>
            <person name="Topham K."/>
            <person name="Topping I."/>
            <person name="Tsamla T."/>
            <person name="Vassiliev H."/>
            <person name="Vo A."/>
            <person name="Wangchuk T."/>
            <person name="Wangdi T."/>
            <person name="Weiand M."/>
            <person name="Wilkinson J."/>
            <person name="Wilson A."/>
            <person name="Yadav S."/>
            <person name="Young G."/>
            <person name="Yu Q."/>
            <person name="Zembek L."/>
            <person name="Zhong D."/>
            <person name="Zimmer A."/>
            <person name="Zwirko Z."/>
            <person name="Jaffe D.B."/>
            <person name="Alvarez P."/>
            <person name="Brockman W."/>
            <person name="Butler J."/>
            <person name="Chin C."/>
            <person name="Gnerre S."/>
            <person name="Grabherr M."/>
            <person name="Kleber M."/>
            <person name="Mauceli E."/>
            <person name="MacCallum I."/>
        </authorList>
    </citation>
    <scope>NUCLEOTIDE SEQUENCE [LARGE SCALE GENOMIC DNA]</scope>
    <source>
        <strain evidence="2">Tucson 15287-2541.00</strain>
    </source>
</reference>
<dbReference type="OMA" id="CMGSTIP"/>
<accession>B4IY38</accession>
<protein>
    <submittedName>
        <fullName evidence="1">GH14616</fullName>
    </submittedName>
</protein>
<dbReference type="EMBL" id="CH916366">
    <property type="protein sequence ID" value="EDV97581.1"/>
    <property type="molecule type" value="Genomic_DNA"/>
</dbReference>